<accession>A0A839HGC5</accession>
<feature type="region of interest" description="Disordered" evidence="4">
    <location>
        <begin position="275"/>
        <end position="311"/>
    </location>
</feature>
<keyword evidence="2 3" id="KW-0802">TPR repeat</keyword>
<feature type="region of interest" description="Disordered" evidence="4">
    <location>
        <begin position="229"/>
        <end position="260"/>
    </location>
</feature>
<evidence type="ECO:0000313" key="6">
    <source>
        <dbReference type="EMBL" id="MBB1125372.1"/>
    </source>
</evidence>
<name>A0A839HGC5_9GAMM</name>
<dbReference type="AlphaFoldDB" id="A0A839HGC5"/>
<dbReference type="SUPFAM" id="SSF48452">
    <property type="entry name" value="TPR-like"/>
    <property type="match status" value="1"/>
</dbReference>
<evidence type="ECO:0000256" key="3">
    <source>
        <dbReference type="PROSITE-ProRule" id="PRU00339"/>
    </source>
</evidence>
<organism evidence="6 7">
    <name type="scientific">Thiospirillum jenense</name>
    <dbReference type="NCBI Taxonomy" id="1653858"/>
    <lineage>
        <taxon>Bacteria</taxon>
        <taxon>Pseudomonadati</taxon>
        <taxon>Pseudomonadota</taxon>
        <taxon>Gammaproteobacteria</taxon>
        <taxon>Chromatiales</taxon>
        <taxon>Chromatiaceae</taxon>
        <taxon>Thiospirillum</taxon>
    </lineage>
</organism>
<keyword evidence="1" id="KW-0677">Repeat</keyword>
<reference evidence="6 7" key="1">
    <citation type="journal article" date="2020" name="Arch. Microbiol.">
        <title>The genome sequence of the giant phototrophic gammaproteobacterium Thiospirillum jenense gives insight into its physiological properties and phylogenetic relationships.</title>
        <authorList>
            <person name="Imhoff J.F."/>
            <person name="Meyer T.E."/>
            <person name="Kyndt J.A."/>
        </authorList>
    </citation>
    <scope>NUCLEOTIDE SEQUENCE [LARGE SCALE GENOMIC DNA]</scope>
    <source>
        <strain evidence="6 7">DSM 216</strain>
    </source>
</reference>
<gene>
    <name evidence="6" type="ORF">HUK38_03890</name>
</gene>
<feature type="signal peptide" evidence="5">
    <location>
        <begin position="1"/>
        <end position="22"/>
    </location>
</feature>
<evidence type="ECO:0000256" key="2">
    <source>
        <dbReference type="ARBA" id="ARBA00022803"/>
    </source>
</evidence>
<dbReference type="PANTHER" id="PTHR22904">
    <property type="entry name" value="TPR REPEAT CONTAINING PROTEIN"/>
    <property type="match status" value="1"/>
</dbReference>
<dbReference type="Pfam" id="PF14559">
    <property type="entry name" value="TPR_19"/>
    <property type="match status" value="1"/>
</dbReference>
<feature type="compositionally biased region" description="Basic and acidic residues" evidence="4">
    <location>
        <begin position="233"/>
        <end position="247"/>
    </location>
</feature>
<keyword evidence="5" id="KW-0732">Signal</keyword>
<dbReference type="GO" id="GO:0051879">
    <property type="term" value="F:Hsp90 protein binding"/>
    <property type="evidence" value="ECO:0007669"/>
    <property type="project" value="TreeGrafter"/>
</dbReference>
<feature type="repeat" description="TPR" evidence="3">
    <location>
        <begin position="175"/>
        <end position="208"/>
    </location>
</feature>
<dbReference type="SMART" id="SM00028">
    <property type="entry name" value="TPR"/>
    <property type="match status" value="2"/>
</dbReference>
<dbReference type="RefSeq" id="WP_182582665.1">
    <property type="nucleotide sequence ID" value="NZ_JABVCQ010000006.1"/>
</dbReference>
<evidence type="ECO:0000256" key="1">
    <source>
        <dbReference type="ARBA" id="ARBA00022737"/>
    </source>
</evidence>
<dbReference type="PROSITE" id="PS50005">
    <property type="entry name" value="TPR"/>
    <property type="match status" value="2"/>
</dbReference>
<feature type="repeat" description="TPR" evidence="3">
    <location>
        <begin position="141"/>
        <end position="174"/>
    </location>
</feature>
<dbReference type="InterPro" id="IPR019734">
    <property type="entry name" value="TPR_rpt"/>
</dbReference>
<keyword evidence="7" id="KW-1185">Reference proteome</keyword>
<proteinExistence type="predicted"/>
<evidence type="ECO:0000256" key="5">
    <source>
        <dbReference type="SAM" id="SignalP"/>
    </source>
</evidence>
<dbReference type="EMBL" id="JABVCQ010000006">
    <property type="protein sequence ID" value="MBB1125372.1"/>
    <property type="molecule type" value="Genomic_DNA"/>
</dbReference>
<feature type="chain" id="PRO_5032971001" evidence="5">
    <location>
        <begin position="23"/>
        <end position="320"/>
    </location>
</feature>
<protein>
    <submittedName>
        <fullName evidence="6">Tetratricopeptide repeat protein</fullName>
    </submittedName>
</protein>
<dbReference type="PANTHER" id="PTHR22904:SF523">
    <property type="entry name" value="STRESS-INDUCED-PHOSPHOPROTEIN 1"/>
    <property type="match status" value="1"/>
</dbReference>
<sequence>MLKIIGYVTVELFLLFSIDANAATLNTAALSIVGKNLHGIGPVTIEEIKFVPQPCVTIGMGEINGTTWLDHNVSLHRPEDAMARNAIWFHHYCWGLVHKFRSLSARDEVTRKFESSQWRKEMQFVVGAANQYGGGRWPYLFVVHKEIAAAYLAEQNYIQAAAAARRALELKPNLISAHLILADALIANGQRDEALKTLQTAMRLKPNSALLQRRYRVLMNVDSSDFPNQTVTEHSDITVKSPKKTEQPEPPVQIIKSSASKQQVKITKTKIKKLTNTTQQKKQPNSELINSKKSINDDAQKSAAPISSSHNPYCRFCPVD</sequence>
<dbReference type="Gene3D" id="1.25.40.10">
    <property type="entry name" value="Tetratricopeptide repeat domain"/>
    <property type="match status" value="1"/>
</dbReference>
<dbReference type="InterPro" id="IPR011990">
    <property type="entry name" value="TPR-like_helical_dom_sf"/>
</dbReference>
<evidence type="ECO:0000256" key="4">
    <source>
        <dbReference type="SAM" id="MobiDB-lite"/>
    </source>
</evidence>
<dbReference type="Proteomes" id="UP000548632">
    <property type="component" value="Unassembled WGS sequence"/>
</dbReference>
<comment type="caution">
    <text evidence="6">The sequence shown here is derived from an EMBL/GenBank/DDBJ whole genome shotgun (WGS) entry which is preliminary data.</text>
</comment>
<evidence type="ECO:0000313" key="7">
    <source>
        <dbReference type="Proteomes" id="UP000548632"/>
    </source>
</evidence>